<keyword evidence="5 8" id="KW-0648">Protein biosynthesis</keyword>
<evidence type="ECO:0000259" key="9">
    <source>
        <dbReference type="PROSITE" id="PS51722"/>
    </source>
</evidence>
<gene>
    <name evidence="10" type="ORF">A2866_02815</name>
</gene>
<dbReference type="InterPro" id="IPR000795">
    <property type="entry name" value="T_Tr_GTP-bd_dom"/>
</dbReference>
<comment type="similarity">
    <text evidence="1 8">Belongs to the TRAFAC class translation factor GTPase superfamily. Classic translation factor GTPase family. IF-2 subfamily.</text>
</comment>
<dbReference type="SUPFAM" id="SSF50447">
    <property type="entry name" value="Translation proteins"/>
    <property type="match status" value="2"/>
</dbReference>
<dbReference type="AlphaFoldDB" id="A0A1F7GQE0"/>
<evidence type="ECO:0000256" key="3">
    <source>
        <dbReference type="ARBA" id="ARBA00022540"/>
    </source>
</evidence>
<dbReference type="PANTHER" id="PTHR43381">
    <property type="entry name" value="TRANSLATION INITIATION FACTOR IF-2-RELATED"/>
    <property type="match status" value="1"/>
</dbReference>
<evidence type="ECO:0000256" key="4">
    <source>
        <dbReference type="ARBA" id="ARBA00022741"/>
    </source>
</evidence>
<dbReference type="FunFam" id="3.40.50.10050:FF:000001">
    <property type="entry name" value="Translation initiation factor IF-2"/>
    <property type="match status" value="1"/>
</dbReference>
<organism evidence="10 11">
    <name type="scientific">Candidatus Roizmanbacteria bacterium RIFCSPHIGHO2_01_FULL_39_8</name>
    <dbReference type="NCBI Taxonomy" id="1802033"/>
    <lineage>
        <taxon>Bacteria</taxon>
        <taxon>Candidatus Roizmaniibacteriota</taxon>
    </lineage>
</organism>
<comment type="caution">
    <text evidence="10">The sequence shown here is derived from an EMBL/GenBank/DDBJ whole genome shotgun (WGS) entry which is preliminary data.</text>
</comment>
<feature type="domain" description="Tr-type G" evidence="9">
    <location>
        <begin position="6"/>
        <end position="178"/>
    </location>
</feature>
<dbReference type="Gene3D" id="2.40.30.10">
    <property type="entry name" value="Translation factors"/>
    <property type="match status" value="2"/>
</dbReference>
<keyword evidence="6" id="KW-0342">GTP-binding</keyword>
<dbReference type="SUPFAM" id="SSF52540">
    <property type="entry name" value="P-loop containing nucleoside triphosphate hydrolases"/>
    <property type="match status" value="1"/>
</dbReference>
<dbReference type="PRINTS" id="PR00315">
    <property type="entry name" value="ELONGATNFCT"/>
</dbReference>
<comment type="function">
    <text evidence="8">One of the essential components for the initiation of protein synthesis. Protects formylmethionyl-tRNA from spontaneous hydrolysis and promotes its binding to the 30S ribosomal subunits. Also involved in the hydrolysis of GTP during the formation of the 70S ribosomal complex.</text>
</comment>
<dbReference type="Proteomes" id="UP000177026">
    <property type="component" value="Unassembled WGS sequence"/>
</dbReference>
<protein>
    <recommendedName>
        <fullName evidence="2 7">Translation initiation factor IF-2</fullName>
    </recommendedName>
</protein>
<keyword evidence="4" id="KW-0547">Nucleotide-binding</keyword>
<evidence type="ECO:0000256" key="7">
    <source>
        <dbReference type="NCBIfam" id="TIGR00487"/>
    </source>
</evidence>
<dbReference type="GO" id="GO:0005737">
    <property type="term" value="C:cytoplasm"/>
    <property type="evidence" value="ECO:0007669"/>
    <property type="project" value="UniProtKB-UniRule"/>
</dbReference>
<dbReference type="InterPro" id="IPR023115">
    <property type="entry name" value="TIF_IF2_dom3"/>
</dbReference>
<dbReference type="GO" id="GO:0003924">
    <property type="term" value="F:GTPase activity"/>
    <property type="evidence" value="ECO:0007669"/>
    <property type="project" value="InterPro"/>
</dbReference>
<dbReference type="GO" id="GO:0005525">
    <property type="term" value="F:GTP binding"/>
    <property type="evidence" value="ECO:0007669"/>
    <property type="project" value="UniProtKB-KW"/>
</dbReference>
<name>A0A1F7GQE0_9BACT</name>
<evidence type="ECO:0000256" key="2">
    <source>
        <dbReference type="ARBA" id="ARBA00020675"/>
    </source>
</evidence>
<dbReference type="Gene3D" id="3.40.50.10050">
    <property type="entry name" value="Translation initiation factor IF- 2, domain 3"/>
    <property type="match status" value="1"/>
</dbReference>
<evidence type="ECO:0000313" key="11">
    <source>
        <dbReference type="Proteomes" id="UP000177026"/>
    </source>
</evidence>
<dbReference type="InterPro" id="IPR009000">
    <property type="entry name" value="Transl_B-barrel_sf"/>
</dbReference>
<evidence type="ECO:0000256" key="5">
    <source>
        <dbReference type="ARBA" id="ARBA00022917"/>
    </source>
</evidence>
<dbReference type="Pfam" id="PF22042">
    <property type="entry name" value="EF-G_D2"/>
    <property type="match status" value="1"/>
</dbReference>
<dbReference type="NCBIfam" id="TIGR00487">
    <property type="entry name" value="IF-2"/>
    <property type="match status" value="1"/>
</dbReference>
<dbReference type="SUPFAM" id="SSF52156">
    <property type="entry name" value="Initiation factor IF2/eIF5b, domain 3"/>
    <property type="match status" value="1"/>
</dbReference>
<proteinExistence type="inferred from homology"/>
<keyword evidence="3 8" id="KW-0396">Initiation factor</keyword>
<dbReference type="Gene3D" id="3.40.50.300">
    <property type="entry name" value="P-loop containing nucleotide triphosphate hydrolases"/>
    <property type="match status" value="1"/>
</dbReference>
<sequence>MPKTLPRPPIVAILGHVDHGKTTLLDFIRKSNVAEKEEGGITQRIGAYEITTDIKGYPTNKITFIDTPGHEAFSKLRSRGANVADLAILLIDGIDSVMPQTAESIAHIKAAKIPYLVVVNKMDLPDANPERVKNDLLKFEVLVEGKGGNVPVITLSAKTGKGVQELLETILLITSDLHLQFAQENNPQAVIIETKKDRRGIVVSAIIREGILRIGDFISADGRKAKIRTFMSAQGKPLTEVAPSTPFELYGFSEAPNIGSTIELEKNIVQSSPLASTQHISESDKKIDLDALLNPIKEEQKLSVVLKADSEGSLEAITQALAKNEHISIVLKGVGEIYKSDVFLAKATKSIIIGFAIPVSDEARNLAKQEKVIIKTYNIIYHLLEELDEVAALLLEKKQQEKSIKGTAKILATFTIEGEKIFGAKITKGKFNLADNVEIYRNENPIGKTKLVSLKIRAKTVSEVKKDLESGMIFSPLLDIRVGDVIKSVL</sequence>
<dbReference type="FunFam" id="3.40.50.300:FF:000019">
    <property type="entry name" value="Translation initiation factor IF-2"/>
    <property type="match status" value="1"/>
</dbReference>
<accession>A0A1F7GQE0</accession>
<dbReference type="PANTHER" id="PTHR43381:SF4">
    <property type="entry name" value="EUKARYOTIC TRANSLATION INITIATION FACTOR 5B"/>
    <property type="match status" value="1"/>
</dbReference>
<dbReference type="InterPro" id="IPR036925">
    <property type="entry name" value="TIF_IF2_dom3_sf"/>
</dbReference>
<dbReference type="InterPro" id="IPR053905">
    <property type="entry name" value="EF-G-like_DII"/>
</dbReference>
<evidence type="ECO:0000256" key="6">
    <source>
        <dbReference type="ARBA" id="ARBA00023134"/>
    </source>
</evidence>
<dbReference type="EMBL" id="MFZI01000021">
    <property type="protein sequence ID" value="OGK21107.1"/>
    <property type="molecule type" value="Genomic_DNA"/>
</dbReference>
<reference evidence="10 11" key="1">
    <citation type="journal article" date="2016" name="Nat. Commun.">
        <title>Thousands of microbial genomes shed light on interconnected biogeochemical processes in an aquifer system.</title>
        <authorList>
            <person name="Anantharaman K."/>
            <person name="Brown C.T."/>
            <person name="Hug L.A."/>
            <person name="Sharon I."/>
            <person name="Castelle C.J."/>
            <person name="Probst A.J."/>
            <person name="Thomas B.C."/>
            <person name="Singh A."/>
            <person name="Wilkins M.J."/>
            <person name="Karaoz U."/>
            <person name="Brodie E.L."/>
            <person name="Williams K.H."/>
            <person name="Hubbard S.S."/>
            <person name="Banfield J.F."/>
        </authorList>
    </citation>
    <scope>NUCLEOTIDE SEQUENCE [LARGE SCALE GENOMIC DNA]</scope>
</reference>
<dbReference type="CDD" id="cd01887">
    <property type="entry name" value="IF2_eIF5B"/>
    <property type="match status" value="1"/>
</dbReference>
<dbReference type="InterPro" id="IPR027417">
    <property type="entry name" value="P-loop_NTPase"/>
</dbReference>
<dbReference type="NCBIfam" id="TIGR00231">
    <property type="entry name" value="small_GTP"/>
    <property type="match status" value="1"/>
</dbReference>
<dbReference type="Pfam" id="PF00009">
    <property type="entry name" value="GTP_EFTU"/>
    <property type="match status" value="1"/>
</dbReference>
<dbReference type="InterPro" id="IPR005225">
    <property type="entry name" value="Small_GTP-bd"/>
</dbReference>
<dbReference type="InterPro" id="IPR015760">
    <property type="entry name" value="TIF_IF2"/>
</dbReference>
<dbReference type="PROSITE" id="PS51722">
    <property type="entry name" value="G_TR_2"/>
    <property type="match status" value="1"/>
</dbReference>
<evidence type="ECO:0000313" key="10">
    <source>
        <dbReference type="EMBL" id="OGK21107.1"/>
    </source>
</evidence>
<dbReference type="InterPro" id="IPR000178">
    <property type="entry name" value="TF_IF2_bacterial-like"/>
</dbReference>
<dbReference type="GO" id="GO:0003743">
    <property type="term" value="F:translation initiation factor activity"/>
    <property type="evidence" value="ECO:0007669"/>
    <property type="project" value="UniProtKB-UniRule"/>
</dbReference>
<evidence type="ECO:0000256" key="8">
    <source>
        <dbReference type="RuleBase" id="RU000644"/>
    </source>
</evidence>
<evidence type="ECO:0000256" key="1">
    <source>
        <dbReference type="ARBA" id="ARBA00007733"/>
    </source>
</evidence>
<dbReference type="Pfam" id="PF11987">
    <property type="entry name" value="IF-2"/>
    <property type="match status" value="1"/>
</dbReference>